<dbReference type="PANTHER" id="PTHR30574:SF1">
    <property type="entry name" value="SULPHUR TRANSPORT DOMAIN-CONTAINING PROTEIN"/>
    <property type="match status" value="1"/>
</dbReference>
<feature type="transmembrane region" description="Helical" evidence="10">
    <location>
        <begin position="104"/>
        <end position="128"/>
    </location>
</feature>
<dbReference type="RefSeq" id="WP_004600612.1">
    <property type="nucleotide sequence ID" value="NZ_JH815193.1"/>
</dbReference>
<keyword evidence="6 10" id="KW-1133">Transmembrane helix</keyword>
<dbReference type="SUPFAM" id="SSF64307">
    <property type="entry name" value="SirA-like"/>
    <property type="match status" value="1"/>
</dbReference>
<dbReference type="Gene3D" id="3.30.110.40">
    <property type="entry name" value="TusA-like domain"/>
    <property type="match status" value="1"/>
</dbReference>
<dbReference type="PATRIC" id="fig|883169.3.peg.691"/>
<dbReference type="HOGENOM" id="CLU_050656_0_0_11"/>
<comment type="caution">
    <text evidence="12">The sequence shown here is derived from an EMBL/GenBank/DDBJ whole genome shotgun (WGS) entry which is preliminary data.</text>
</comment>
<dbReference type="Pfam" id="PF01206">
    <property type="entry name" value="TusA"/>
    <property type="match status" value="1"/>
</dbReference>
<dbReference type="PROSITE" id="PS01148">
    <property type="entry name" value="UPF0033"/>
    <property type="match status" value="1"/>
</dbReference>
<dbReference type="InterPro" id="IPR036868">
    <property type="entry name" value="TusA-like_sf"/>
</dbReference>
<comment type="similarity">
    <text evidence="8">Belongs to the TsuA/YedE (TC 9.B.102) family.</text>
</comment>
<gene>
    <name evidence="12" type="ORF">HMPREF9719_00722</name>
</gene>
<feature type="transmembrane region" description="Helical" evidence="10">
    <location>
        <begin position="69"/>
        <end position="92"/>
    </location>
</feature>
<evidence type="ECO:0000313" key="13">
    <source>
        <dbReference type="Proteomes" id="UP000006078"/>
    </source>
</evidence>
<dbReference type="STRING" id="29321.AAV33_08750"/>
<proteinExistence type="inferred from homology"/>
<keyword evidence="4" id="KW-0997">Cell inner membrane</keyword>
<evidence type="ECO:0000256" key="4">
    <source>
        <dbReference type="ARBA" id="ARBA00022519"/>
    </source>
</evidence>
<evidence type="ECO:0000256" key="6">
    <source>
        <dbReference type="ARBA" id="ARBA00022989"/>
    </source>
</evidence>
<accession>K0YG01</accession>
<dbReference type="AlphaFoldDB" id="K0YG01"/>
<dbReference type="EMBL" id="AHAE01000033">
    <property type="protein sequence ID" value="EJZ82351.1"/>
    <property type="molecule type" value="Genomic_DNA"/>
</dbReference>
<name>K0YG01_9CORY</name>
<feature type="transmembrane region" description="Helical" evidence="10">
    <location>
        <begin position="311"/>
        <end position="329"/>
    </location>
</feature>
<dbReference type="eggNOG" id="COG2391">
    <property type="taxonomic scope" value="Bacteria"/>
</dbReference>
<dbReference type="Proteomes" id="UP000006078">
    <property type="component" value="Unassembled WGS sequence"/>
</dbReference>
<dbReference type="PANTHER" id="PTHR30574">
    <property type="entry name" value="INNER MEMBRANE PROTEIN YEDE"/>
    <property type="match status" value="1"/>
</dbReference>
<dbReference type="CDD" id="cd00291">
    <property type="entry name" value="SirA_YedF_YeeD"/>
    <property type="match status" value="1"/>
</dbReference>
<feature type="transmembrane region" description="Helical" evidence="10">
    <location>
        <begin position="6"/>
        <end position="27"/>
    </location>
</feature>
<organism evidence="12 13">
    <name type="scientific">Corynebacterium otitidis ATCC 51513</name>
    <dbReference type="NCBI Taxonomy" id="883169"/>
    <lineage>
        <taxon>Bacteria</taxon>
        <taxon>Bacillati</taxon>
        <taxon>Actinomycetota</taxon>
        <taxon>Actinomycetes</taxon>
        <taxon>Mycobacteriales</taxon>
        <taxon>Corynebacteriaceae</taxon>
        <taxon>Corynebacterium</taxon>
    </lineage>
</organism>
<evidence type="ECO:0000259" key="11">
    <source>
        <dbReference type="PROSITE" id="PS01148"/>
    </source>
</evidence>
<evidence type="ECO:0000256" key="7">
    <source>
        <dbReference type="ARBA" id="ARBA00023136"/>
    </source>
</evidence>
<feature type="transmembrane region" description="Helical" evidence="10">
    <location>
        <begin position="242"/>
        <end position="260"/>
    </location>
</feature>
<evidence type="ECO:0000256" key="9">
    <source>
        <dbReference type="SAM" id="MobiDB-lite"/>
    </source>
</evidence>
<comment type="subcellular location">
    <subcellularLocation>
        <location evidence="1">Cell inner membrane</location>
        <topology evidence="1">Multi-pass membrane protein</topology>
    </subcellularLocation>
</comment>
<keyword evidence="3" id="KW-1003">Cell membrane</keyword>
<feature type="domain" description="UPF0033" evidence="11">
    <location>
        <begin position="418"/>
        <end position="442"/>
    </location>
</feature>
<keyword evidence="7 10" id="KW-0472">Membrane</keyword>
<evidence type="ECO:0000313" key="12">
    <source>
        <dbReference type="EMBL" id="EJZ82351.1"/>
    </source>
</evidence>
<feature type="transmembrane region" description="Helical" evidence="10">
    <location>
        <begin position="272"/>
        <end position="291"/>
    </location>
</feature>
<reference evidence="12 13" key="1">
    <citation type="submission" date="2012-08" db="EMBL/GenBank/DDBJ databases">
        <title>The Genome Sequence of Turicella otitidis ATCC 51513.</title>
        <authorList>
            <consortium name="The Broad Institute Genome Sequencing Platform"/>
            <person name="Earl A."/>
            <person name="Ward D."/>
            <person name="Feldgarden M."/>
            <person name="Gevers D."/>
            <person name="Huys G."/>
            <person name="Walker B."/>
            <person name="Young S.K."/>
            <person name="Zeng Q."/>
            <person name="Gargeya S."/>
            <person name="Fitzgerald M."/>
            <person name="Haas B."/>
            <person name="Abouelleil A."/>
            <person name="Alvarado L."/>
            <person name="Arachchi H.M."/>
            <person name="Berlin A.M."/>
            <person name="Chapman S.B."/>
            <person name="Goldberg J."/>
            <person name="Griggs A."/>
            <person name="Gujja S."/>
            <person name="Hansen M."/>
            <person name="Howarth C."/>
            <person name="Imamovic A."/>
            <person name="Larimer J."/>
            <person name="McCowen C."/>
            <person name="Montmayeur A."/>
            <person name="Murphy C."/>
            <person name="Neiman D."/>
            <person name="Pearson M."/>
            <person name="Priest M."/>
            <person name="Roberts A."/>
            <person name="Saif S."/>
            <person name="Shea T."/>
            <person name="Sisk P."/>
            <person name="Sykes S."/>
            <person name="Wortman J."/>
            <person name="Nusbaum C."/>
            <person name="Birren B."/>
        </authorList>
    </citation>
    <scope>NUCLEOTIDE SEQUENCE [LARGE SCALE GENOMIC DNA]</scope>
    <source>
        <strain evidence="12 13">ATCC 51513</strain>
    </source>
</reference>
<dbReference type="InterPro" id="IPR007272">
    <property type="entry name" value="Sulf_transp_TsuA/YedE"/>
</dbReference>
<evidence type="ECO:0000256" key="3">
    <source>
        <dbReference type="ARBA" id="ARBA00022475"/>
    </source>
</evidence>
<evidence type="ECO:0000256" key="1">
    <source>
        <dbReference type="ARBA" id="ARBA00004429"/>
    </source>
</evidence>
<keyword evidence="13" id="KW-1185">Reference proteome</keyword>
<keyword evidence="2" id="KW-0813">Transport</keyword>
<evidence type="ECO:0000256" key="5">
    <source>
        <dbReference type="ARBA" id="ARBA00022692"/>
    </source>
</evidence>
<feature type="transmembrane region" description="Helical" evidence="10">
    <location>
        <begin position="190"/>
        <end position="209"/>
    </location>
</feature>
<feature type="transmembrane region" description="Helical" evidence="10">
    <location>
        <begin position="39"/>
        <end position="63"/>
    </location>
</feature>
<dbReference type="eggNOG" id="COG0425">
    <property type="taxonomic scope" value="Bacteria"/>
</dbReference>
<dbReference type="GO" id="GO:0005886">
    <property type="term" value="C:plasma membrane"/>
    <property type="evidence" value="ECO:0007669"/>
    <property type="project" value="UniProtKB-SubCell"/>
</dbReference>
<feature type="region of interest" description="Disordered" evidence="9">
    <location>
        <begin position="339"/>
        <end position="377"/>
    </location>
</feature>
<protein>
    <recommendedName>
        <fullName evidence="11">UPF0033 domain-containing protein</fullName>
    </recommendedName>
</protein>
<evidence type="ECO:0000256" key="10">
    <source>
        <dbReference type="SAM" id="Phobius"/>
    </source>
</evidence>
<sequence>MLLTGFVVGAALGIVLQRGRFCVTGMLRDIFLQRSWRGFSGLMVVIAVHAVGLNALASAGVIAPEHSPLAPIGVIGGSLIFGLGIVLAGGCASGTWYRAGEGLVGSWLALVAYAATASAMKGGALGWLNDAATAWRVPLTTVDETLGISPWWLVALLVAITAVMVRRQLRRETPTPRAVKQAIPPLRRPIPLYPAAVLVGLIGVIAWPLSAATGRNSGLGITTPSANLAEFITTGDPETVDWGVLLVLGILLGATVAAVASKEFRVRVPDAATARNSLIGGALMGIGAATAGGCTVGNGMVETSLMSYQGWVSLLFIALGVGLATKLWLKPADEAKAQATSPGAGYSSAESIGTSVDAPAEPAAPQPAAPAASGGNASGSSPAAAAAAAVPRATGLIDLAEKPRSAKATPLGDGRYLLDQFGAVCPFPLIEAKDVMATLKPGERLVVDFDCVQATDSLPRWAAEEGYEVTDFQQTGNAGWRIEIEKR</sequence>
<dbReference type="OrthoDB" id="9794165at2"/>
<evidence type="ECO:0000256" key="8">
    <source>
        <dbReference type="ARBA" id="ARBA00035655"/>
    </source>
</evidence>
<dbReference type="InterPro" id="IPR001455">
    <property type="entry name" value="TusA-like"/>
</dbReference>
<evidence type="ECO:0000256" key="2">
    <source>
        <dbReference type="ARBA" id="ARBA00022448"/>
    </source>
</evidence>
<dbReference type="Pfam" id="PF04143">
    <property type="entry name" value="Sulf_transp"/>
    <property type="match status" value="1"/>
</dbReference>
<feature type="transmembrane region" description="Helical" evidence="10">
    <location>
        <begin position="148"/>
        <end position="169"/>
    </location>
</feature>
<keyword evidence="5 10" id="KW-0812">Transmembrane</keyword>